<dbReference type="InterPro" id="IPR023996">
    <property type="entry name" value="TonB-dep_OMP_SusC/RagA"/>
</dbReference>
<dbReference type="InterPro" id="IPR032508">
    <property type="entry name" value="FecR_C"/>
</dbReference>
<evidence type="ECO:0000256" key="2">
    <source>
        <dbReference type="ARBA" id="ARBA00022448"/>
    </source>
</evidence>
<keyword evidence="15" id="KW-1185">Reference proteome</keyword>
<dbReference type="InterPro" id="IPR000531">
    <property type="entry name" value="Beta-barrel_TonB"/>
</dbReference>
<comment type="caution">
    <text evidence="14">The sequence shown here is derived from an EMBL/GenBank/DDBJ whole genome shotgun (WGS) entry which is preliminary data.</text>
</comment>
<dbReference type="Gene3D" id="2.40.170.20">
    <property type="entry name" value="TonB-dependent receptor, beta-barrel domain"/>
    <property type="match status" value="1"/>
</dbReference>
<dbReference type="SUPFAM" id="SSF56935">
    <property type="entry name" value="Porins"/>
    <property type="match status" value="1"/>
</dbReference>
<evidence type="ECO:0000259" key="13">
    <source>
        <dbReference type="Pfam" id="PF16344"/>
    </source>
</evidence>
<evidence type="ECO:0000259" key="11">
    <source>
        <dbReference type="Pfam" id="PF00593"/>
    </source>
</evidence>
<evidence type="ECO:0000256" key="5">
    <source>
        <dbReference type="ARBA" id="ARBA00023077"/>
    </source>
</evidence>
<dbReference type="NCBIfam" id="TIGR04057">
    <property type="entry name" value="SusC_RagA_signa"/>
    <property type="match status" value="1"/>
</dbReference>
<evidence type="ECO:0000313" key="15">
    <source>
        <dbReference type="Proteomes" id="UP000005150"/>
    </source>
</evidence>
<keyword evidence="7 8" id="KW-0998">Cell outer membrane</keyword>
<dbReference type="Gene3D" id="2.60.40.1120">
    <property type="entry name" value="Carboxypeptidase-like, regulatory domain"/>
    <property type="match status" value="1"/>
</dbReference>
<comment type="similarity">
    <text evidence="8 9">Belongs to the TonB-dependent receptor family.</text>
</comment>
<dbReference type="Proteomes" id="UP000005150">
    <property type="component" value="Unassembled WGS sequence"/>
</dbReference>
<dbReference type="Gene3D" id="2.170.130.10">
    <property type="entry name" value="TonB-dependent receptor, plug domain"/>
    <property type="match status" value="1"/>
</dbReference>
<keyword evidence="6 8" id="KW-0472">Membrane</keyword>
<comment type="subcellular location">
    <subcellularLocation>
        <location evidence="1 8">Cell outer membrane</location>
        <topology evidence="1 8">Multi-pass membrane protein</topology>
    </subcellularLocation>
</comment>
<dbReference type="OrthoDB" id="9768177at2"/>
<sequence length="1156" mass="129100">MKKNLKYKIELLLFSLFLFVPLSMHATAQNDVAISLDFSNVPLSKVLNEIGRQTSLRIVYNTKDVNPDQIVSVKVDYQKLSSVMKNLLKNTNAKFTIKDNYLVLYSSKDVDVVNETTQSNKRIIKGLISDEFGEPLIGVSVLVKGTTTGTITDIDGNYSIEIPNDNAILEFSYIGYQKATLSISGATSFNIILKEDAQVLNEVVVTAMGITREAKTLTYAAQTIKNDEVTRIKETNFINSLQGKSAGLTITPNNTGAGGGASKIVLRGSTSILGTNQPLIVIDGVPMQDGMGSQVTDGIAYGGGRSGDDLLSTINPEDIENMTILKGPNAAALYGSAANNGVIVITTKSGVSGTVKVDISSSTSVETMAMYPQTQQTFGLSDNNQWSAWGPEIGTRSADELASAPYLMSSARNAVKDFFNLGVTLNNGITLSGGTENSRTYFSYNNTYQTGQIPNNDFRRNNVMFKEIFSLFDKRVNISTSLNWIHQKTNNAPVVGKALSTLYPLYRTPADIDMRYFKHNYQHAGTMADDIVSNPTKGNPKLVGQPVQTWYWYDQYLNNPYWVANMYNDVLKRDRLMGNITLEAKIWKNIKYQTRLSIDYVLQNNLNEEYAGMNRTGFDYVGGKYYSSDSRTSDIYNDHMVSYNDRFDDKIDINAAVGTSFTRHYSRNTSITTNIDTCGLPNAFVPQNSKKSRPTNPNGSATSAYDSWNYSDWSTALFATASIGLFDRVYLDGSYRVDWSQSFQQFTQGSGYSSFDYYSAGINILIDKFLPKLDWLNQLKWRGSWSVVGNPIPNTLFARQSYDFSNGTVNTRPPLFDDPKPETTTSFETGVDVWMFDNKFNFDLTYYNSVLRNQFLNVTTANGESKPVNTGKIRNYGLEFSAAYRWNIGRDWRWQTGFNIAWNDNRILETYKTESGTPYIVEMGTNAFKVKYIEGGRYGDIYVNSFVRDENGHIKISGADDYETAVPQMESGEYKTYVGNTASPVTLGWNNTLSWKNLTLYFLIDGRVGGKVMSLTEPDLDLFGLSERSAQERLNGERVTQNGKEYILKELPDGSGNKVSVENYYMTIGASPMEDYVYNATNFRVRDISLSYNFNNLFGKNRGLTAQFSVKNAFFIYKDSPVDPDISVSAANGFSGIDCYSLPTTRSYALTLKFNF</sequence>
<evidence type="ECO:0000259" key="12">
    <source>
        <dbReference type="Pfam" id="PF07715"/>
    </source>
</evidence>
<dbReference type="FunFam" id="2.60.40.1120:FF:000003">
    <property type="entry name" value="Outer membrane protein Omp121"/>
    <property type="match status" value="1"/>
</dbReference>
<dbReference type="InterPro" id="IPR039426">
    <property type="entry name" value="TonB-dep_rcpt-like"/>
</dbReference>
<dbReference type="InterPro" id="IPR037066">
    <property type="entry name" value="Plug_dom_sf"/>
</dbReference>
<feature type="chain" id="PRO_5003718101" evidence="10">
    <location>
        <begin position="27"/>
        <end position="1156"/>
    </location>
</feature>
<dbReference type="Pfam" id="PF16344">
    <property type="entry name" value="FecR_C"/>
    <property type="match status" value="1"/>
</dbReference>
<evidence type="ECO:0000313" key="14">
    <source>
        <dbReference type="EMBL" id="EIY66375.1"/>
    </source>
</evidence>
<name>I8YTE9_9BACE</name>
<dbReference type="InterPro" id="IPR023997">
    <property type="entry name" value="TonB-dep_OMP_SusC/RagA_CS"/>
</dbReference>
<accession>I8YTE9</accession>
<gene>
    <name evidence="14" type="ORF">HMPREF1071_01733</name>
</gene>
<protein>
    <submittedName>
        <fullName evidence="14">SusC/RagA family TonB-linked outer membrane protein</fullName>
    </submittedName>
</protein>
<evidence type="ECO:0000256" key="1">
    <source>
        <dbReference type="ARBA" id="ARBA00004571"/>
    </source>
</evidence>
<dbReference type="InterPro" id="IPR012910">
    <property type="entry name" value="Plug_dom"/>
</dbReference>
<keyword evidence="3 8" id="KW-1134">Transmembrane beta strand</keyword>
<dbReference type="GeneID" id="93114951"/>
<keyword evidence="5 9" id="KW-0798">TonB box</keyword>
<dbReference type="InterPro" id="IPR008969">
    <property type="entry name" value="CarboxyPept-like_regulatory"/>
</dbReference>
<dbReference type="Gene3D" id="3.55.50.30">
    <property type="match status" value="1"/>
</dbReference>
<dbReference type="EMBL" id="AGXV01000021">
    <property type="protein sequence ID" value="EIY66375.1"/>
    <property type="molecule type" value="Genomic_DNA"/>
</dbReference>
<keyword evidence="10" id="KW-0732">Signal</keyword>
<keyword evidence="4 8" id="KW-0812">Transmembrane</keyword>
<dbReference type="AlphaFoldDB" id="I8YTE9"/>
<dbReference type="Pfam" id="PF00593">
    <property type="entry name" value="TonB_dep_Rec_b-barrel"/>
    <property type="match status" value="1"/>
</dbReference>
<keyword evidence="2 8" id="KW-0813">Transport</keyword>
<feature type="domain" description="Protein FecR C-terminal" evidence="13">
    <location>
        <begin position="36"/>
        <end position="102"/>
    </location>
</feature>
<dbReference type="HOGENOM" id="CLU_004317_2_0_10"/>
<evidence type="ECO:0000256" key="7">
    <source>
        <dbReference type="ARBA" id="ARBA00023237"/>
    </source>
</evidence>
<proteinExistence type="inferred from homology"/>
<dbReference type="GO" id="GO:0009279">
    <property type="term" value="C:cell outer membrane"/>
    <property type="evidence" value="ECO:0007669"/>
    <property type="project" value="UniProtKB-SubCell"/>
</dbReference>
<evidence type="ECO:0000256" key="10">
    <source>
        <dbReference type="SAM" id="SignalP"/>
    </source>
</evidence>
<dbReference type="InterPro" id="IPR036942">
    <property type="entry name" value="Beta-barrel_TonB_sf"/>
</dbReference>
<evidence type="ECO:0000256" key="4">
    <source>
        <dbReference type="ARBA" id="ARBA00022692"/>
    </source>
</evidence>
<dbReference type="Pfam" id="PF07715">
    <property type="entry name" value="Plug"/>
    <property type="match status" value="1"/>
</dbReference>
<feature type="signal peptide" evidence="10">
    <location>
        <begin position="1"/>
        <end position="26"/>
    </location>
</feature>
<evidence type="ECO:0000256" key="6">
    <source>
        <dbReference type="ARBA" id="ARBA00023136"/>
    </source>
</evidence>
<dbReference type="PATRIC" id="fig|997887.3.peg.1816"/>
<feature type="domain" description="TonB-dependent receptor-like beta-barrel" evidence="11">
    <location>
        <begin position="529"/>
        <end position="938"/>
    </location>
</feature>
<evidence type="ECO:0000256" key="3">
    <source>
        <dbReference type="ARBA" id="ARBA00022452"/>
    </source>
</evidence>
<evidence type="ECO:0000256" key="9">
    <source>
        <dbReference type="RuleBase" id="RU003357"/>
    </source>
</evidence>
<dbReference type="PROSITE" id="PS52016">
    <property type="entry name" value="TONB_DEPENDENT_REC_3"/>
    <property type="match status" value="1"/>
</dbReference>
<dbReference type="SUPFAM" id="SSF49464">
    <property type="entry name" value="Carboxypeptidase regulatory domain-like"/>
    <property type="match status" value="1"/>
</dbReference>
<dbReference type="Pfam" id="PF13715">
    <property type="entry name" value="CarbopepD_reg_2"/>
    <property type="match status" value="1"/>
</dbReference>
<organism evidence="14 15">
    <name type="scientific">Bacteroides salyersiae CL02T12C01</name>
    <dbReference type="NCBI Taxonomy" id="997887"/>
    <lineage>
        <taxon>Bacteria</taxon>
        <taxon>Pseudomonadati</taxon>
        <taxon>Bacteroidota</taxon>
        <taxon>Bacteroidia</taxon>
        <taxon>Bacteroidales</taxon>
        <taxon>Bacteroidaceae</taxon>
        <taxon>Bacteroides</taxon>
    </lineage>
</organism>
<dbReference type="NCBIfam" id="TIGR04056">
    <property type="entry name" value="OMP_RagA_SusC"/>
    <property type="match status" value="1"/>
</dbReference>
<feature type="domain" description="TonB-dependent receptor plug" evidence="12">
    <location>
        <begin position="215"/>
        <end position="342"/>
    </location>
</feature>
<dbReference type="RefSeq" id="WP_005928296.1">
    <property type="nucleotide sequence ID" value="NZ_JH724307.1"/>
</dbReference>
<evidence type="ECO:0000256" key="8">
    <source>
        <dbReference type="PROSITE-ProRule" id="PRU01360"/>
    </source>
</evidence>
<reference evidence="14 15" key="1">
    <citation type="submission" date="2012-02" db="EMBL/GenBank/DDBJ databases">
        <title>The Genome Sequence of Bacteroides salyersiae CL02T12C01.</title>
        <authorList>
            <consortium name="The Broad Institute Genome Sequencing Platform"/>
            <person name="Earl A."/>
            <person name="Ward D."/>
            <person name="Feldgarden M."/>
            <person name="Gevers D."/>
            <person name="Zitomersky N.L."/>
            <person name="Coyne M.J."/>
            <person name="Comstock L.E."/>
            <person name="Young S.K."/>
            <person name="Zeng Q."/>
            <person name="Gargeya S."/>
            <person name="Fitzgerald M."/>
            <person name="Haas B."/>
            <person name="Abouelleil A."/>
            <person name="Alvarado L."/>
            <person name="Arachchi H.M."/>
            <person name="Berlin A."/>
            <person name="Chapman S.B."/>
            <person name="Gearin G."/>
            <person name="Goldberg J."/>
            <person name="Griggs A."/>
            <person name="Gujja S."/>
            <person name="Hansen M."/>
            <person name="Heiman D."/>
            <person name="Howarth C."/>
            <person name="Larimer J."/>
            <person name="Lui A."/>
            <person name="MacDonald P.J.P."/>
            <person name="McCowen C."/>
            <person name="Montmayeur A."/>
            <person name="Murphy C."/>
            <person name="Neiman D."/>
            <person name="Pearson M."/>
            <person name="Priest M."/>
            <person name="Roberts A."/>
            <person name="Saif S."/>
            <person name="Shea T."/>
            <person name="Sisk P."/>
            <person name="Stolte C."/>
            <person name="Sykes S."/>
            <person name="Wortman J."/>
            <person name="Nusbaum C."/>
            <person name="Birren B."/>
        </authorList>
    </citation>
    <scope>NUCLEOTIDE SEQUENCE [LARGE SCALE GENOMIC DNA]</scope>
    <source>
        <strain evidence="14 15">CL02T12C01</strain>
    </source>
</reference>